<dbReference type="PANTHER" id="PTHR12144">
    <property type="entry name" value="NEGATIVE ELONGATION FACTOR D"/>
    <property type="match status" value="1"/>
</dbReference>
<accession>A0ABQ7S736</accession>
<evidence type="ECO:0000256" key="4">
    <source>
        <dbReference type="ARBA" id="ARBA00023015"/>
    </source>
</evidence>
<evidence type="ECO:0000256" key="2">
    <source>
        <dbReference type="ARBA" id="ARBA00005726"/>
    </source>
</evidence>
<evidence type="ECO:0000256" key="6">
    <source>
        <dbReference type="ARBA" id="ARBA00023242"/>
    </source>
</evidence>
<evidence type="ECO:0000313" key="9">
    <source>
        <dbReference type="Proteomes" id="UP000825002"/>
    </source>
</evidence>
<protein>
    <submittedName>
        <fullName evidence="8">Negative elongation factor D</fullName>
    </submittedName>
</protein>
<evidence type="ECO:0000313" key="8">
    <source>
        <dbReference type="EMBL" id="KAG9509055.1"/>
    </source>
</evidence>
<dbReference type="SUPFAM" id="SSF48371">
    <property type="entry name" value="ARM repeat"/>
    <property type="match status" value="1"/>
</dbReference>
<proteinExistence type="inferred from homology"/>
<reference evidence="8 9" key="1">
    <citation type="submission" date="2020-10" db="EMBL/GenBank/DDBJ databases">
        <authorList>
            <person name="Klimov P.B."/>
            <person name="Dyachkov S.M."/>
            <person name="Chetverikov P.E."/>
        </authorList>
    </citation>
    <scope>NUCLEOTIDE SEQUENCE [LARGE SCALE GENOMIC DNA]</scope>
    <source>
        <strain evidence="8">BMOC 18-1129-001#AD2665</strain>
        <tissue evidence="8">Entire mites</tissue>
    </source>
</reference>
<evidence type="ECO:0000256" key="3">
    <source>
        <dbReference type="ARBA" id="ARBA00022491"/>
    </source>
</evidence>
<name>A0ABQ7S736_9ACAR</name>
<dbReference type="EMBL" id="JAIFTH010000709">
    <property type="protein sequence ID" value="KAG9509055.1"/>
    <property type="molecule type" value="Genomic_DNA"/>
</dbReference>
<gene>
    <name evidence="8" type="primary">NELFCD</name>
    <name evidence="8" type="ORF">GZH46_02437</name>
</gene>
<feature type="region of interest" description="Disordered" evidence="7">
    <location>
        <begin position="1"/>
        <end position="31"/>
    </location>
</feature>
<keyword evidence="8" id="KW-0648">Protein biosynthesis</keyword>
<dbReference type="GO" id="GO:0003746">
    <property type="term" value="F:translation elongation factor activity"/>
    <property type="evidence" value="ECO:0007669"/>
    <property type="project" value="UniProtKB-KW"/>
</dbReference>
<comment type="caution">
    <text evidence="8">The sequence shown here is derived from an EMBL/GenBank/DDBJ whole genome shotgun (WGS) entry which is preliminary data.</text>
</comment>
<evidence type="ECO:0000256" key="7">
    <source>
        <dbReference type="SAM" id="MobiDB-lite"/>
    </source>
</evidence>
<evidence type="ECO:0000256" key="1">
    <source>
        <dbReference type="ARBA" id="ARBA00004123"/>
    </source>
</evidence>
<keyword evidence="5" id="KW-0804">Transcription</keyword>
<keyword evidence="4" id="KW-0805">Transcription regulation</keyword>
<keyword evidence="8" id="KW-0251">Elongation factor</keyword>
<comment type="subcellular location">
    <subcellularLocation>
        <location evidence="1">Nucleus</location>
    </subcellularLocation>
</comment>
<keyword evidence="9" id="KW-1185">Reference proteome</keyword>
<feature type="compositionally biased region" description="Acidic residues" evidence="7">
    <location>
        <begin position="1"/>
        <end position="10"/>
    </location>
</feature>
<comment type="similarity">
    <text evidence="2">Belongs to the NELF-D family.</text>
</comment>
<feature type="non-terminal residue" evidence="8">
    <location>
        <position position="1"/>
    </location>
</feature>
<evidence type="ECO:0000256" key="5">
    <source>
        <dbReference type="ARBA" id="ARBA00023163"/>
    </source>
</evidence>
<dbReference type="Proteomes" id="UP000825002">
    <property type="component" value="Unassembled WGS sequence"/>
</dbReference>
<keyword evidence="3" id="KW-0678">Repressor</keyword>
<dbReference type="InterPro" id="IPR006942">
    <property type="entry name" value="TH1"/>
</dbReference>
<dbReference type="Pfam" id="PF04858">
    <property type="entry name" value="TH1"/>
    <property type="match status" value="1"/>
</dbReference>
<dbReference type="PANTHER" id="PTHR12144:SF0">
    <property type="entry name" value="NEGATIVE ELONGATION FACTOR C_D"/>
    <property type="match status" value="1"/>
</dbReference>
<keyword evidence="6" id="KW-0539">Nucleus</keyword>
<organism evidence="8 9">
    <name type="scientific">Fragariocoptes setiger</name>
    <dbReference type="NCBI Taxonomy" id="1670756"/>
    <lineage>
        <taxon>Eukaryota</taxon>
        <taxon>Metazoa</taxon>
        <taxon>Ecdysozoa</taxon>
        <taxon>Arthropoda</taxon>
        <taxon>Chelicerata</taxon>
        <taxon>Arachnida</taxon>
        <taxon>Acari</taxon>
        <taxon>Acariformes</taxon>
        <taxon>Trombidiformes</taxon>
        <taxon>Prostigmata</taxon>
        <taxon>Eupodina</taxon>
        <taxon>Eriophyoidea</taxon>
        <taxon>Phytoptidae</taxon>
        <taxon>Fragariocoptes</taxon>
    </lineage>
</organism>
<dbReference type="InterPro" id="IPR016024">
    <property type="entry name" value="ARM-type_fold"/>
</dbReference>
<feature type="compositionally biased region" description="Acidic residues" evidence="7">
    <location>
        <begin position="20"/>
        <end position="30"/>
    </location>
</feature>
<sequence>MDDDESDYDDTPGNSPRIDENDDGSEEDDEKSILTVRRECEEILASTDFIMEPGIVSQLKRYFQAEGNPETVVDLLSENYTATAQMVNLLAEWLILTGMEVDEVQNIVEDHLKQMVIKHFDPKKADTIFNDDASTPSWLTEMIGHPSWRSLIYKLAEMYPDCLMLIFTIKLISDAGFQGEITSISTASQQLEVFARILKTSIVSILEGNEEDVEKNLNEFCKMVCHAEHTYLYSQAILHVLARESKNSANIRRLAQEVAKYAQNNGHDATPITMSLMGGATNSKVFRALSSMLSRNMLNPADVTLLYKEYFSSDPPSVALIRVPQFLDLLLESLFKPGSRINPEHKPKYIYLLAYAASVVEHTKKGNRKSSNKEQLEHTLSALERVATICQEKRGSTELSNEVATLYSYLRIPVVAMGILLWVKNTVTEPNYFQLSTEHTPIHLAFLDEISSNHNTLHGKVLELLISLMEYIPEDMEDLQLLQMKRVILDRMVHLVSRHCVVPVMSYIRRCWKRQDTDVSLIRYFVTEVLEIIGPPYTQEFINMLLPLIEANEITGNLRNENKEQHQLVTNFLTHIR</sequence>